<sequence>MLIQSAIGGTIAGFLGAVVSQALAESIMWGCAAGVAAYASLLIAISELKDWYYNRRLMCIHEDQCAIGTLVDVPLLSLGAFGDGDMKFDLLVAPFGQNEVRDYFRDRITTPSGPFGPGPADPSVDQNLVNYVADFPEDKKNRLYITVVHQDMLSAANRASGRDFQDHYLVRDRVAMGQEAYDHSDGDTPADFPSPNPMFRADPHETLAPYLHCELEGDRFARIMDNITVALWTGLIALITICVLCTAVPLPPLLCGLLAGVGAQILAFLAWLISQLVNDPDDGIAGQEDAGIVDPAYDGDSATIYPGDSLAIHGDWIMDEEHGKYFELHPVKAVYLVCRRRGGAAPPWEVIQDLTDRRADCPYPLTAVTARDAATICRQINPAETAVVQRAIERTHAQALSVAAGLR</sequence>
<feature type="transmembrane region" description="Helical" evidence="1">
    <location>
        <begin position="256"/>
        <end position="273"/>
    </location>
</feature>
<keyword evidence="1" id="KW-0472">Membrane</keyword>
<evidence type="ECO:0000313" key="3">
    <source>
        <dbReference type="Proteomes" id="UP000812013"/>
    </source>
</evidence>
<gene>
    <name evidence="2" type="ORF">GPJ59_18345</name>
</gene>
<accession>A0ABS6Z7Q4</accession>
<dbReference type="RefSeq" id="WP_219668274.1">
    <property type="nucleotide sequence ID" value="NZ_WTFF01000123.1"/>
</dbReference>
<reference evidence="2 3" key="1">
    <citation type="submission" date="2019-12" db="EMBL/GenBank/DDBJ databases">
        <title>Genome sequence of Streptomyces bambusae.</title>
        <authorList>
            <person name="Bansal K."/>
            <person name="Choksket S."/>
            <person name="Korpole S."/>
            <person name="Patil P.B."/>
        </authorList>
    </citation>
    <scope>NUCLEOTIDE SEQUENCE [LARGE SCALE GENOMIC DNA]</scope>
    <source>
        <strain evidence="2 3">SK60</strain>
    </source>
</reference>
<feature type="transmembrane region" description="Helical" evidence="1">
    <location>
        <begin position="229"/>
        <end position="250"/>
    </location>
</feature>
<evidence type="ECO:0000256" key="1">
    <source>
        <dbReference type="SAM" id="Phobius"/>
    </source>
</evidence>
<feature type="transmembrane region" description="Helical" evidence="1">
    <location>
        <begin position="27"/>
        <end position="48"/>
    </location>
</feature>
<dbReference type="EMBL" id="WTFF01000123">
    <property type="protein sequence ID" value="MBW5483791.1"/>
    <property type="molecule type" value="Genomic_DNA"/>
</dbReference>
<dbReference type="Proteomes" id="UP000812013">
    <property type="component" value="Unassembled WGS sequence"/>
</dbReference>
<evidence type="ECO:0000313" key="2">
    <source>
        <dbReference type="EMBL" id="MBW5483791.1"/>
    </source>
</evidence>
<keyword evidence="3" id="KW-1185">Reference proteome</keyword>
<organism evidence="2 3">
    <name type="scientific">Streptomyces bambusae</name>
    <dbReference type="NCBI Taxonomy" id="1550616"/>
    <lineage>
        <taxon>Bacteria</taxon>
        <taxon>Bacillati</taxon>
        <taxon>Actinomycetota</taxon>
        <taxon>Actinomycetes</taxon>
        <taxon>Kitasatosporales</taxon>
        <taxon>Streptomycetaceae</taxon>
        <taxon>Streptomyces</taxon>
    </lineage>
</organism>
<protein>
    <submittedName>
        <fullName evidence="2">Uncharacterized protein</fullName>
    </submittedName>
</protein>
<name>A0ABS6Z7Q4_9ACTN</name>
<keyword evidence="1" id="KW-0812">Transmembrane</keyword>
<keyword evidence="1" id="KW-1133">Transmembrane helix</keyword>
<proteinExistence type="predicted"/>
<comment type="caution">
    <text evidence="2">The sequence shown here is derived from an EMBL/GenBank/DDBJ whole genome shotgun (WGS) entry which is preliminary data.</text>
</comment>